<organism evidence="1">
    <name type="scientific">Anguilla anguilla</name>
    <name type="common">European freshwater eel</name>
    <name type="synonym">Muraena anguilla</name>
    <dbReference type="NCBI Taxonomy" id="7936"/>
    <lineage>
        <taxon>Eukaryota</taxon>
        <taxon>Metazoa</taxon>
        <taxon>Chordata</taxon>
        <taxon>Craniata</taxon>
        <taxon>Vertebrata</taxon>
        <taxon>Euteleostomi</taxon>
        <taxon>Actinopterygii</taxon>
        <taxon>Neopterygii</taxon>
        <taxon>Teleostei</taxon>
        <taxon>Anguilliformes</taxon>
        <taxon>Anguillidae</taxon>
        <taxon>Anguilla</taxon>
    </lineage>
</organism>
<reference evidence="1" key="1">
    <citation type="submission" date="2014-11" db="EMBL/GenBank/DDBJ databases">
        <authorList>
            <person name="Amaro Gonzalez C."/>
        </authorList>
    </citation>
    <scope>NUCLEOTIDE SEQUENCE</scope>
</reference>
<dbReference type="AlphaFoldDB" id="A0A0E9WMB7"/>
<dbReference type="EMBL" id="GBXM01017038">
    <property type="protein sequence ID" value="JAH91539.1"/>
    <property type="molecule type" value="Transcribed_RNA"/>
</dbReference>
<reference evidence="1" key="2">
    <citation type="journal article" date="2015" name="Fish Shellfish Immunol.">
        <title>Early steps in the European eel (Anguilla anguilla)-Vibrio vulnificus interaction in the gills: Role of the RtxA13 toxin.</title>
        <authorList>
            <person name="Callol A."/>
            <person name="Pajuelo D."/>
            <person name="Ebbesson L."/>
            <person name="Teles M."/>
            <person name="MacKenzie S."/>
            <person name="Amaro C."/>
        </authorList>
    </citation>
    <scope>NUCLEOTIDE SEQUENCE</scope>
</reference>
<evidence type="ECO:0000313" key="1">
    <source>
        <dbReference type="EMBL" id="JAH91539.1"/>
    </source>
</evidence>
<proteinExistence type="predicted"/>
<protein>
    <submittedName>
        <fullName evidence="1">Uncharacterized protein</fullName>
    </submittedName>
</protein>
<name>A0A0E9WMB7_ANGAN</name>
<sequence length="79" mass="9432">MTTKIGFKLKHSFGENIYCKLQTTDFLTSIQKHLFSISGRYQIRLQLFYIFNNITKAELFYKILWNTLFIYTACLKPPK</sequence>
<accession>A0A0E9WMB7</accession>